<keyword evidence="2" id="KW-1185">Reference proteome</keyword>
<proteinExistence type="predicted"/>
<protein>
    <submittedName>
        <fullName evidence="1">Transposase</fullName>
    </submittedName>
</protein>
<dbReference type="RefSeq" id="WP_200465501.1">
    <property type="nucleotide sequence ID" value="NZ_JAENRR010000030.1"/>
</dbReference>
<evidence type="ECO:0000313" key="1">
    <source>
        <dbReference type="EMBL" id="MBK3518274.1"/>
    </source>
</evidence>
<evidence type="ECO:0000313" key="2">
    <source>
        <dbReference type="Proteomes" id="UP000605676"/>
    </source>
</evidence>
<dbReference type="EMBL" id="JAENRR010000030">
    <property type="protein sequence ID" value="MBK3518274.1"/>
    <property type="molecule type" value="Genomic_DNA"/>
</dbReference>
<accession>A0ABS1HKR5</accession>
<sequence length="146" mass="16958">MVNDARHHPGFTFQFHYNEYRRESKEPYGYTQYMEHYNRKHSKIKGSMKLEHEAGYEVFIDYAGKKLYITNKETGELTPVEVFVAILPNSQYTYVEASYSQKREDMITSMGNTLAYYGGVPKAIVSDNLKSAVTRASKYEPDINRS</sequence>
<gene>
    <name evidence="1" type="ORF">JIV24_13095</name>
</gene>
<organism evidence="1 2">
    <name type="scientific">Carboxylicivirga marina</name>
    <dbReference type="NCBI Taxonomy" id="2800988"/>
    <lineage>
        <taxon>Bacteria</taxon>
        <taxon>Pseudomonadati</taxon>
        <taxon>Bacteroidota</taxon>
        <taxon>Bacteroidia</taxon>
        <taxon>Marinilabiliales</taxon>
        <taxon>Marinilabiliaceae</taxon>
        <taxon>Carboxylicivirga</taxon>
    </lineage>
</organism>
<comment type="caution">
    <text evidence="1">The sequence shown here is derived from an EMBL/GenBank/DDBJ whole genome shotgun (WGS) entry which is preliminary data.</text>
</comment>
<dbReference type="PANTHER" id="PTHR35004">
    <property type="entry name" value="TRANSPOSASE RV3428C-RELATED"/>
    <property type="match status" value="1"/>
</dbReference>
<dbReference type="PANTHER" id="PTHR35004:SF8">
    <property type="entry name" value="TRANSPOSASE RV3428C-RELATED"/>
    <property type="match status" value="1"/>
</dbReference>
<name>A0ABS1HKR5_9BACT</name>
<dbReference type="Proteomes" id="UP000605676">
    <property type="component" value="Unassembled WGS sequence"/>
</dbReference>
<reference evidence="1 2" key="1">
    <citation type="submission" date="2021-01" db="EMBL/GenBank/DDBJ databases">
        <title>Carboxyliciviraga sp.nov., isolated from coastal sediments.</title>
        <authorList>
            <person name="Lu D."/>
            <person name="Zhang T."/>
        </authorList>
    </citation>
    <scope>NUCLEOTIDE SEQUENCE [LARGE SCALE GENOMIC DNA]</scope>
    <source>
        <strain evidence="1 2">N1Y132</strain>
    </source>
</reference>